<dbReference type="EMBL" id="BSPQ01000001">
    <property type="protein sequence ID" value="GLS89338.1"/>
    <property type="molecule type" value="Genomic_DNA"/>
</dbReference>
<organism evidence="4 5">
    <name type="scientific">Psychromonas marina</name>
    <dbReference type="NCBI Taxonomy" id="88364"/>
    <lineage>
        <taxon>Bacteria</taxon>
        <taxon>Pseudomonadati</taxon>
        <taxon>Pseudomonadota</taxon>
        <taxon>Gammaproteobacteria</taxon>
        <taxon>Alteromonadales</taxon>
        <taxon>Psychromonadaceae</taxon>
        <taxon>Psychromonas</taxon>
    </lineage>
</organism>
<dbReference type="Pfam" id="PF02371">
    <property type="entry name" value="Transposase_20"/>
    <property type="match status" value="1"/>
</dbReference>
<keyword evidence="1" id="KW-0175">Coiled coil</keyword>
<dbReference type="RefSeq" id="WP_284202457.1">
    <property type="nucleotide sequence ID" value="NZ_BSPQ01000001.1"/>
</dbReference>
<feature type="domain" description="Transposase IS110-like N-terminal" evidence="2">
    <location>
        <begin position="6"/>
        <end position="146"/>
    </location>
</feature>
<evidence type="ECO:0000313" key="4">
    <source>
        <dbReference type="EMBL" id="GLS89338.1"/>
    </source>
</evidence>
<proteinExistence type="predicted"/>
<evidence type="ECO:0000313" key="5">
    <source>
        <dbReference type="Proteomes" id="UP001157353"/>
    </source>
</evidence>
<reference evidence="5" key="1">
    <citation type="journal article" date="2019" name="Int. J. Syst. Evol. Microbiol.">
        <title>The Global Catalogue of Microorganisms (GCM) 10K type strain sequencing project: providing services to taxonomists for standard genome sequencing and annotation.</title>
        <authorList>
            <consortium name="The Broad Institute Genomics Platform"/>
            <consortium name="The Broad Institute Genome Sequencing Center for Infectious Disease"/>
            <person name="Wu L."/>
            <person name="Ma J."/>
        </authorList>
    </citation>
    <scope>NUCLEOTIDE SEQUENCE [LARGE SCALE GENOMIC DNA]</scope>
    <source>
        <strain evidence="5">NBRC 103166</strain>
    </source>
</reference>
<dbReference type="InterPro" id="IPR002525">
    <property type="entry name" value="Transp_IS110-like_N"/>
</dbReference>
<name>A0ABQ6DWV7_9GAMM</name>
<sequence>MDIKVVGIDLAKHYFQVCVLTDENKIHSNKKVTRARLLDVVRQFPEGTLIAMEACGSSNYWARTFAKMGFEIKLIPPQHVKPFVGHQKNDANDARAICESAFRPDVHGVPTKTIELQDIKSIRCIRQRRVEQRLAAANQLKGLASEYGVIIAKSFKCLREQVPIALEDPDNELSVVMRRMLQDLLTEINTLTNEIKSLSLELEALCKQQPRYQALLAIPGFGPIVTAAFLSQVGSGKQFSNGRQLSAWCGLVPRQFSSGGKTKLGKITKNGNNELRALLIHGARSVSKYTSERTDALSRWFNALALRSGKTKAIVALANKLTRIAWVIVTTMMNLKRIVHLKLHS</sequence>
<evidence type="ECO:0000256" key="1">
    <source>
        <dbReference type="SAM" id="Coils"/>
    </source>
</evidence>
<accession>A0ABQ6DWV7</accession>
<dbReference type="InterPro" id="IPR047650">
    <property type="entry name" value="Transpos_IS110"/>
</dbReference>
<gene>
    <name evidence="4" type="primary">tnpA_1</name>
    <name evidence="4" type="ORF">GCM10007916_04050</name>
</gene>
<dbReference type="NCBIfam" id="NF033542">
    <property type="entry name" value="transpos_IS110"/>
    <property type="match status" value="1"/>
</dbReference>
<protein>
    <submittedName>
        <fullName evidence="4">IS110 family transposase</fullName>
    </submittedName>
</protein>
<dbReference type="PANTHER" id="PTHR33055">
    <property type="entry name" value="TRANSPOSASE FOR INSERTION SEQUENCE ELEMENT IS1111A"/>
    <property type="match status" value="1"/>
</dbReference>
<dbReference type="PANTHER" id="PTHR33055:SF3">
    <property type="entry name" value="PUTATIVE TRANSPOSASE FOR IS117-RELATED"/>
    <property type="match status" value="1"/>
</dbReference>
<feature type="coiled-coil region" evidence="1">
    <location>
        <begin position="181"/>
        <end position="208"/>
    </location>
</feature>
<evidence type="ECO:0000259" key="3">
    <source>
        <dbReference type="Pfam" id="PF02371"/>
    </source>
</evidence>
<comment type="caution">
    <text evidence="4">The sequence shown here is derived from an EMBL/GenBank/DDBJ whole genome shotgun (WGS) entry which is preliminary data.</text>
</comment>
<dbReference type="Pfam" id="PF01548">
    <property type="entry name" value="DEDD_Tnp_IS110"/>
    <property type="match status" value="1"/>
</dbReference>
<feature type="domain" description="Transposase IS116/IS110/IS902 C-terminal" evidence="3">
    <location>
        <begin position="213"/>
        <end position="292"/>
    </location>
</feature>
<dbReference type="Proteomes" id="UP001157353">
    <property type="component" value="Unassembled WGS sequence"/>
</dbReference>
<keyword evidence="5" id="KW-1185">Reference proteome</keyword>
<evidence type="ECO:0000259" key="2">
    <source>
        <dbReference type="Pfam" id="PF01548"/>
    </source>
</evidence>
<dbReference type="InterPro" id="IPR003346">
    <property type="entry name" value="Transposase_20"/>
</dbReference>